<evidence type="ECO:0000259" key="6">
    <source>
        <dbReference type="Pfam" id="PF13860"/>
    </source>
</evidence>
<evidence type="ECO:0000313" key="7">
    <source>
        <dbReference type="EMBL" id="SDE27284.1"/>
    </source>
</evidence>
<evidence type="ECO:0000256" key="3">
    <source>
        <dbReference type="ARBA" id="ARBA00022795"/>
    </source>
</evidence>
<dbReference type="Gene3D" id="2.60.40.4070">
    <property type="match status" value="1"/>
</dbReference>
<proteinExistence type="inferred from homology"/>
<dbReference type="Gene3D" id="2.30.30.910">
    <property type="match status" value="1"/>
</dbReference>
<dbReference type="EMBL" id="FNAQ01000006">
    <property type="protein sequence ID" value="SDE27284.1"/>
    <property type="molecule type" value="Genomic_DNA"/>
</dbReference>
<comment type="similarity">
    <text evidence="1 5">Belongs to the FlgD family.</text>
</comment>
<evidence type="ECO:0000256" key="5">
    <source>
        <dbReference type="RuleBase" id="RU362076"/>
    </source>
</evidence>
<dbReference type="Pfam" id="PF13860">
    <property type="entry name" value="FlgD_ig"/>
    <property type="match status" value="1"/>
</dbReference>
<keyword evidence="7" id="KW-0282">Flagellum</keyword>
<dbReference type="AlphaFoldDB" id="A0A1G7BJL9"/>
<reference evidence="8" key="1">
    <citation type="submission" date="2016-10" db="EMBL/GenBank/DDBJ databases">
        <authorList>
            <person name="Varghese N."/>
            <person name="Submissions S."/>
        </authorList>
    </citation>
    <scope>NUCLEOTIDE SEQUENCE [LARGE SCALE GENOMIC DNA]</scope>
    <source>
        <strain evidence="8">DSM 8987</strain>
    </source>
</reference>
<accession>A0A1G7BJL9</accession>
<dbReference type="Pfam" id="PF03963">
    <property type="entry name" value="FlgD"/>
    <property type="match status" value="1"/>
</dbReference>
<dbReference type="RefSeq" id="WP_092078004.1">
    <property type="nucleotide sequence ID" value="NZ_FNAQ01000006.1"/>
</dbReference>
<gene>
    <name evidence="7" type="ORF">SAMN05661003_10674</name>
</gene>
<dbReference type="InterPro" id="IPR005648">
    <property type="entry name" value="FlgD"/>
</dbReference>
<dbReference type="OrthoDB" id="9785233at2"/>
<evidence type="ECO:0000256" key="4">
    <source>
        <dbReference type="ARBA" id="ARBA00024746"/>
    </source>
</evidence>
<name>A0A1G7BJL9_9BACT</name>
<sequence>MSSVTSANSSNSALTSALTSGKSALGKDDFLLLMVEQLKNQDPMNPADATEFTAQLAQFSSLEQLFNINDSLDNLSGSTAEMQRLSALSMIGSDIVTQASNFSYSDEPLQLGYKLESAADQGVLYVRDASGMTVASWPLTDLTAGEHFMTWDGRDDLGNQLPAGDYTLGISAFSGEETVSARGLVQSRVLGIDMDSSGDLLVTASGTFKLADVSHVRQQSN</sequence>
<organism evidence="7 8">
    <name type="scientific">Desulfuromonas thiophila</name>
    <dbReference type="NCBI Taxonomy" id="57664"/>
    <lineage>
        <taxon>Bacteria</taxon>
        <taxon>Pseudomonadati</taxon>
        <taxon>Thermodesulfobacteriota</taxon>
        <taxon>Desulfuromonadia</taxon>
        <taxon>Desulfuromonadales</taxon>
        <taxon>Desulfuromonadaceae</taxon>
        <taxon>Desulfuromonas</taxon>
    </lineage>
</organism>
<feature type="domain" description="FlgD/Vpr Ig-like" evidence="6">
    <location>
        <begin position="105"/>
        <end position="174"/>
    </location>
</feature>
<keyword evidence="7" id="KW-0969">Cilium</keyword>
<evidence type="ECO:0000256" key="2">
    <source>
        <dbReference type="ARBA" id="ARBA00016013"/>
    </source>
</evidence>
<protein>
    <recommendedName>
        <fullName evidence="2 5">Basal-body rod modification protein FlgD</fullName>
    </recommendedName>
</protein>
<dbReference type="InterPro" id="IPR025965">
    <property type="entry name" value="FlgD/Vpr_Ig-like"/>
</dbReference>
<keyword evidence="7" id="KW-0966">Cell projection</keyword>
<evidence type="ECO:0000313" key="8">
    <source>
        <dbReference type="Proteomes" id="UP000243205"/>
    </source>
</evidence>
<dbReference type="STRING" id="57664.SAMN05661003_10674"/>
<keyword evidence="8" id="KW-1185">Reference proteome</keyword>
<comment type="function">
    <text evidence="4 5">Required for flagellar hook formation. May act as a scaffolding protein.</text>
</comment>
<dbReference type="GO" id="GO:0044781">
    <property type="term" value="P:bacterial-type flagellum organization"/>
    <property type="evidence" value="ECO:0007669"/>
    <property type="project" value="UniProtKB-UniRule"/>
</dbReference>
<evidence type="ECO:0000256" key="1">
    <source>
        <dbReference type="ARBA" id="ARBA00010577"/>
    </source>
</evidence>
<keyword evidence="3 5" id="KW-1005">Bacterial flagellum biogenesis</keyword>
<dbReference type="Proteomes" id="UP000243205">
    <property type="component" value="Unassembled WGS sequence"/>
</dbReference>